<dbReference type="Proteomes" id="UP000298327">
    <property type="component" value="Unassembled WGS sequence"/>
</dbReference>
<accession>A0A4Y9Y359</accession>
<evidence type="ECO:0000313" key="2">
    <source>
        <dbReference type="Proteomes" id="UP000298327"/>
    </source>
</evidence>
<comment type="caution">
    <text evidence="1">The sequence shown here is derived from an EMBL/GenBank/DDBJ whole genome shotgun (WGS) entry which is preliminary data.</text>
</comment>
<reference evidence="1 2" key="1">
    <citation type="submission" date="2019-02" db="EMBL/GenBank/DDBJ databases">
        <title>Genome sequencing of the rare red list fungi Dentipellis fragilis.</title>
        <authorList>
            <person name="Buettner E."/>
            <person name="Kellner H."/>
        </authorList>
    </citation>
    <scope>NUCLEOTIDE SEQUENCE [LARGE SCALE GENOMIC DNA]</scope>
    <source>
        <strain evidence="1 2">DSM 105465</strain>
    </source>
</reference>
<protein>
    <submittedName>
        <fullName evidence="1">Uncharacterized protein</fullName>
    </submittedName>
</protein>
<evidence type="ECO:0000313" key="1">
    <source>
        <dbReference type="EMBL" id="TFY56815.1"/>
    </source>
</evidence>
<organism evidence="1 2">
    <name type="scientific">Dentipellis fragilis</name>
    <dbReference type="NCBI Taxonomy" id="205917"/>
    <lineage>
        <taxon>Eukaryota</taxon>
        <taxon>Fungi</taxon>
        <taxon>Dikarya</taxon>
        <taxon>Basidiomycota</taxon>
        <taxon>Agaricomycotina</taxon>
        <taxon>Agaricomycetes</taxon>
        <taxon>Russulales</taxon>
        <taxon>Hericiaceae</taxon>
        <taxon>Dentipellis</taxon>
    </lineage>
</organism>
<keyword evidence="2" id="KW-1185">Reference proteome</keyword>
<gene>
    <name evidence="1" type="ORF">EVG20_g8777</name>
</gene>
<proteinExistence type="predicted"/>
<name>A0A4Y9Y359_9AGAM</name>
<dbReference type="OrthoDB" id="3305657at2759"/>
<dbReference type="EMBL" id="SEOQ01000796">
    <property type="protein sequence ID" value="TFY56815.1"/>
    <property type="molecule type" value="Genomic_DNA"/>
</dbReference>
<dbReference type="AlphaFoldDB" id="A0A4Y9Y359"/>
<sequence length="240" mass="27061">MLLELPDPSHSQLRQYDAARVQKHYEQQAQYFTILRLGSVGDPVNSSFVHRDGFKALVYCEENLTTIQYSIRVDFSAIVFEVDARIDPTHCYLTPNGDHDHPYSSEVTPSDKFASSWFRAPSDAHEDVLAWCRALNQLERIVQQAVDPGAALGELVAPDYSQGSESPLAFLQVGWRPPIPYTLEWLPVFTTDHKHYPIPSLAAVPFGKRVRVRFVLHGVPAKPNVPAIIGAHMLYMHILD</sequence>